<evidence type="ECO:0000313" key="1">
    <source>
        <dbReference type="EMBL" id="MBC2287960.1"/>
    </source>
</evidence>
<gene>
    <name evidence="1" type="ORF">HCB47_10070</name>
</gene>
<organism evidence="1 2">
    <name type="scientific">Listeria farberi</name>
    <dbReference type="NCBI Taxonomy" id="2713500"/>
    <lineage>
        <taxon>Bacteria</taxon>
        <taxon>Bacillati</taxon>
        <taxon>Bacillota</taxon>
        <taxon>Bacilli</taxon>
        <taxon>Bacillales</taxon>
        <taxon>Listeriaceae</taxon>
        <taxon>Listeria</taxon>
    </lineage>
</organism>
<dbReference type="Proteomes" id="UP000558070">
    <property type="component" value="Unassembled WGS sequence"/>
</dbReference>
<dbReference type="EMBL" id="JAARZO010000003">
    <property type="protein sequence ID" value="MBC2287960.1"/>
    <property type="molecule type" value="Genomic_DNA"/>
</dbReference>
<reference evidence="1 2" key="1">
    <citation type="submission" date="2020-03" db="EMBL/GenBank/DDBJ databases">
        <title>Soil Listeria distribution.</title>
        <authorList>
            <person name="Liao J."/>
            <person name="Wiedmann M."/>
        </authorList>
    </citation>
    <scope>NUCLEOTIDE SEQUENCE [LARGE SCALE GENOMIC DNA]</scope>
    <source>
        <strain evidence="1 2">FSL L7-0072</strain>
    </source>
</reference>
<accession>A0A7X1DEQ8</accession>
<protein>
    <submittedName>
        <fullName evidence="1">Uncharacterized protein</fullName>
    </submittedName>
</protein>
<name>A0A7X1DEQ8_9LIST</name>
<comment type="caution">
    <text evidence="1">The sequence shown here is derived from an EMBL/GenBank/DDBJ whole genome shotgun (WGS) entry which is preliminary data.</text>
</comment>
<dbReference type="RefSeq" id="WP_185607970.1">
    <property type="nucleotide sequence ID" value="NZ_JAARZJ010000010.1"/>
</dbReference>
<proteinExistence type="predicted"/>
<sequence>MYNLIDDILEHSIVLADALKRNWSIEVLFLKNNHHVRYKYVVPVYLDHERNIVQLQRFDERIIDINIESIYKDYLRGINGADQNNI</sequence>
<dbReference type="AlphaFoldDB" id="A0A7X1DEQ8"/>
<evidence type="ECO:0000313" key="2">
    <source>
        <dbReference type="Proteomes" id="UP000558070"/>
    </source>
</evidence>